<dbReference type="PANTHER" id="PTHR36986:SF1">
    <property type="entry name" value="UPF0643 PROTEIN PB2B2.08"/>
    <property type="match status" value="1"/>
</dbReference>
<reference evidence="2 3" key="1">
    <citation type="journal article" date="2018" name="Mol. Biol. Evol.">
        <title>Broad Genomic Sampling Reveals a Smut Pathogenic Ancestry of the Fungal Clade Ustilaginomycotina.</title>
        <authorList>
            <person name="Kijpornyongpan T."/>
            <person name="Mondo S.J."/>
            <person name="Barry K."/>
            <person name="Sandor L."/>
            <person name="Lee J."/>
            <person name="Lipzen A."/>
            <person name="Pangilinan J."/>
            <person name="LaButti K."/>
            <person name="Hainaut M."/>
            <person name="Henrissat B."/>
            <person name="Grigoriev I.V."/>
            <person name="Spatafora J.W."/>
            <person name="Aime M.C."/>
        </authorList>
    </citation>
    <scope>NUCLEOTIDE SEQUENCE [LARGE SCALE GENOMIC DNA]</scope>
    <source>
        <strain evidence="2 3">MCA 4186</strain>
    </source>
</reference>
<evidence type="ECO:0000313" key="2">
    <source>
        <dbReference type="EMBL" id="PWN95183.1"/>
    </source>
</evidence>
<dbReference type="Proteomes" id="UP000245946">
    <property type="component" value="Unassembled WGS sequence"/>
</dbReference>
<name>A0A316Z4U6_9BASI</name>
<evidence type="ECO:0000256" key="1">
    <source>
        <dbReference type="SAM" id="MobiDB-lite"/>
    </source>
</evidence>
<protein>
    <submittedName>
        <fullName evidence="2">Uncharacterized protein</fullName>
    </submittedName>
</protein>
<dbReference type="RefSeq" id="XP_025595462.1">
    <property type="nucleotide sequence ID" value="XM_025744443.1"/>
</dbReference>
<organism evidence="2 3">
    <name type="scientific">Tilletiopsis washingtonensis</name>
    <dbReference type="NCBI Taxonomy" id="58919"/>
    <lineage>
        <taxon>Eukaryota</taxon>
        <taxon>Fungi</taxon>
        <taxon>Dikarya</taxon>
        <taxon>Basidiomycota</taxon>
        <taxon>Ustilaginomycotina</taxon>
        <taxon>Exobasidiomycetes</taxon>
        <taxon>Entylomatales</taxon>
        <taxon>Entylomatales incertae sedis</taxon>
        <taxon>Tilletiopsis</taxon>
    </lineage>
</organism>
<proteinExistence type="predicted"/>
<sequence>MSSHHLPTHSDAFHLRRPRTNHVLGGRLGQKHMLLAPGLAMAPVPGPSTRSPLFSPPKALRPAVSEESLERSAPIAIAPSETPRAAPIPIVPSPPTQVRHFDYVDEPSRGRSRHRTFGSHRGRATARGRRAPERDRGRGEAFSTDVVESSSPLTFSRPVPAVDAAAPPALEQLAPLMARRPAAEDAPEAVEPAFEDAYLPFDYPHGTSELASEDVKYTRSRLPVLGPQSLHLWRALHKLRPLTYDYADAFGVASPAAPHPLVEGADASACPVFAAAGSPQQSGSLALIRRVFNWDQLELPEASSGEWYGVVFRSRRQSGSESTSLYDADRHAHEEAVNAGGLLMYGTPDTQGSNLATCVWTSREAARAASSLPLHAKAAAKSRKAYATFELGRYKLSKHAGETRLRIDEWREGDELAEQEWDL</sequence>
<accession>A0A316Z4U6</accession>
<feature type="region of interest" description="Disordered" evidence="1">
    <location>
        <begin position="46"/>
        <end position="71"/>
    </location>
</feature>
<feature type="compositionally biased region" description="Basic and acidic residues" evidence="1">
    <location>
        <begin position="130"/>
        <end position="139"/>
    </location>
</feature>
<keyword evidence="3" id="KW-1185">Reference proteome</keyword>
<gene>
    <name evidence="2" type="ORF">FA09DRAFT_341390</name>
</gene>
<feature type="compositionally biased region" description="Basic residues" evidence="1">
    <location>
        <begin position="110"/>
        <end position="129"/>
    </location>
</feature>
<dbReference type="GeneID" id="37271987"/>
<evidence type="ECO:0000313" key="3">
    <source>
        <dbReference type="Proteomes" id="UP000245946"/>
    </source>
</evidence>
<dbReference type="AlphaFoldDB" id="A0A316Z4U6"/>
<dbReference type="OrthoDB" id="2140489at2759"/>
<dbReference type="EMBL" id="KZ819306">
    <property type="protein sequence ID" value="PWN95183.1"/>
    <property type="molecule type" value="Genomic_DNA"/>
</dbReference>
<feature type="region of interest" description="Disordered" evidence="1">
    <location>
        <begin position="107"/>
        <end position="149"/>
    </location>
</feature>
<dbReference type="PANTHER" id="PTHR36986">
    <property type="entry name" value="UPF0643 PROTEIN PB2B2.08"/>
    <property type="match status" value="1"/>
</dbReference>